<dbReference type="Proteomes" id="UP000054937">
    <property type="component" value="Unassembled WGS sequence"/>
</dbReference>
<dbReference type="SUPFAM" id="SSF47954">
    <property type="entry name" value="Cyclin-like"/>
    <property type="match status" value="1"/>
</dbReference>
<evidence type="ECO:0000256" key="1">
    <source>
        <dbReference type="RuleBase" id="RU000383"/>
    </source>
</evidence>
<dbReference type="SMART" id="SM00385">
    <property type="entry name" value="CYCLIN"/>
    <property type="match status" value="1"/>
</dbReference>
<dbReference type="Gene3D" id="1.10.472.10">
    <property type="entry name" value="Cyclin-like"/>
    <property type="match status" value="2"/>
</dbReference>
<feature type="domain" description="Cyclin-like" evidence="2">
    <location>
        <begin position="238"/>
        <end position="331"/>
    </location>
</feature>
<dbReference type="FunFam" id="1.10.472.10:FF:000089">
    <property type="entry name" value="Cyclin, N-terminal domain containing protein"/>
    <property type="match status" value="1"/>
</dbReference>
<evidence type="ECO:0000313" key="4">
    <source>
        <dbReference type="Proteomes" id="UP000054937"/>
    </source>
</evidence>
<dbReference type="OMA" id="YQNTITH"/>
<dbReference type="EMBL" id="LDAU01000066">
    <property type="protein sequence ID" value="KRX08325.1"/>
    <property type="molecule type" value="Genomic_DNA"/>
</dbReference>
<dbReference type="PANTHER" id="PTHR10177">
    <property type="entry name" value="CYCLINS"/>
    <property type="match status" value="1"/>
</dbReference>
<evidence type="ECO:0000313" key="3">
    <source>
        <dbReference type="EMBL" id="KRX08325.1"/>
    </source>
</evidence>
<dbReference type="InterPro" id="IPR039361">
    <property type="entry name" value="Cyclin"/>
</dbReference>
<reference evidence="3 4" key="1">
    <citation type="journal article" date="2015" name="Sci. Rep.">
        <title>Genome of the facultative scuticociliatosis pathogen Pseudocohnilembus persalinus provides insight into its virulence through horizontal gene transfer.</title>
        <authorList>
            <person name="Xiong J."/>
            <person name="Wang G."/>
            <person name="Cheng J."/>
            <person name="Tian M."/>
            <person name="Pan X."/>
            <person name="Warren A."/>
            <person name="Jiang C."/>
            <person name="Yuan D."/>
            <person name="Miao W."/>
        </authorList>
    </citation>
    <scope>NUCLEOTIDE SEQUENCE [LARGE SCALE GENOMIC DNA]</scope>
    <source>
        <strain evidence="3">36N120E</strain>
    </source>
</reference>
<accession>A0A0V0R2C4</accession>
<proteinExistence type="inferred from homology"/>
<gene>
    <name evidence="3" type="ORF">PPERSA_01786</name>
</gene>
<dbReference type="InParanoid" id="A0A0V0R2C4"/>
<dbReference type="OrthoDB" id="306099at2759"/>
<dbReference type="AlphaFoldDB" id="A0A0V0R2C4"/>
<comment type="similarity">
    <text evidence="1">Belongs to the cyclin family.</text>
</comment>
<organism evidence="3 4">
    <name type="scientific">Pseudocohnilembus persalinus</name>
    <name type="common">Ciliate</name>
    <dbReference type="NCBI Taxonomy" id="266149"/>
    <lineage>
        <taxon>Eukaryota</taxon>
        <taxon>Sar</taxon>
        <taxon>Alveolata</taxon>
        <taxon>Ciliophora</taxon>
        <taxon>Intramacronucleata</taxon>
        <taxon>Oligohymenophorea</taxon>
        <taxon>Scuticociliatia</taxon>
        <taxon>Philasterida</taxon>
        <taxon>Pseudocohnilembidae</taxon>
        <taxon>Pseudocohnilembus</taxon>
    </lineage>
</organism>
<keyword evidence="1" id="KW-0195">Cyclin</keyword>
<dbReference type="InterPro" id="IPR006671">
    <property type="entry name" value="Cyclin_N"/>
</dbReference>
<dbReference type="InterPro" id="IPR013763">
    <property type="entry name" value="Cyclin-like_dom"/>
</dbReference>
<name>A0A0V0R2C4_PSEPJ</name>
<dbReference type="InterPro" id="IPR036915">
    <property type="entry name" value="Cyclin-like_sf"/>
</dbReference>
<keyword evidence="4" id="KW-1185">Reference proteome</keyword>
<sequence>MRQNNCNQIKYFFIIYNHQFVFIGLAKNSQYLQNDQKSRKNSLPPIIQTNTIVSQQKDQNNFVNQVLNPDLVTTKKALKVIFQKPVGKNLQQQEENFFESRNSSILTTQESNQQNQFQIKTKKIKKYNKKSQKDNNKEYLNEKREKVWSTIYNVQSQLQHDYQSQKSKSLQQQFEQIFCKPQLNDHSTALQPIDLKNEFFNQSYKDMSDEDYIKDQINLNNFLQNCQINKKQRTRMVDWMVEVFHYYESQASQYSFYRAVELMDHYIMKETQVRKKQVTDKDIHLVGICCMFIASKVQDIIQIPFHDVYEQIGHKKFSTATIKAKESEILTAIDYNVVNPTSFEFLRKYFYEIFSASDQQFIQNLLETASLILTMLLHSDQFRNYLPSEVAFCTLKLALQMQFNNLIEEDDPKLKIPSNIINNAQQSVVKLQIKNANNIIQELILIQCKEKKMNTLKQRDLKQNDNYIQSLFDEINSYVENFAVNLPNSNVTKFYQHQ</sequence>
<protein>
    <submittedName>
        <fullName evidence="3">Cyclin-like protein</fullName>
    </submittedName>
</protein>
<dbReference type="Pfam" id="PF00134">
    <property type="entry name" value="Cyclin_N"/>
    <property type="match status" value="1"/>
</dbReference>
<comment type="caution">
    <text evidence="3">The sequence shown here is derived from an EMBL/GenBank/DDBJ whole genome shotgun (WGS) entry which is preliminary data.</text>
</comment>
<evidence type="ECO:0000259" key="2">
    <source>
        <dbReference type="SMART" id="SM00385"/>
    </source>
</evidence>